<dbReference type="OrthoDB" id="321327at2"/>
<evidence type="ECO:0000313" key="3">
    <source>
        <dbReference type="EMBL" id="AXI09939.1"/>
    </source>
</evidence>
<dbReference type="RefSeq" id="WP_114917225.1">
    <property type="nucleotide sequence ID" value="NZ_CP024848.1"/>
</dbReference>
<evidence type="ECO:0000259" key="2">
    <source>
        <dbReference type="Pfam" id="PF02678"/>
    </source>
</evidence>
<feature type="domain" description="Pirin N-terminal" evidence="2">
    <location>
        <begin position="4"/>
        <end position="50"/>
    </location>
</feature>
<proteinExistence type="inferred from homology"/>
<gene>
    <name evidence="3" type="ORF">CUC15_13810</name>
</gene>
<dbReference type="InterPro" id="IPR014710">
    <property type="entry name" value="RmlC-like_jellyroll"/>
</dbReference>
<evidence type="ECO:0000313" key="4">
    <source>
        <dbReference type="Proteomes" id="UP000253908"/>
    </source>
</evidence>
<dbReference type="InterPro" id="IPR003829">
    <property type="entry name" value="Pirin_N_dom"/>
</dbReference>
<name>A0A345PIV9_9BACI</name>
<dbReference type="Proteomes" id="UP000253908">
    <property type="component" value="Chromosome"/>
</dbReference>
<evidence type="ECO:0000256" key="1">
    <source>
        <dbReference type="RuleBase" id="RU003457"/>
    </source>
</evidence>
<dbReference type="InterPro" id="IPR011051">
    <property type="entry name" value="RmlC_Cupin_sf"/>
</dbReference>
<comment type="similarity">
    <text evidence="1">Belongs to the pirin family.</text>
</comment>
<sequence>MYEHFNDEILSYMYHGNMLHEDSDGKSELISPTKNMLMGAEKSFFHQESASIFSCPYRANLNPEVQFAERMIEQNGDWTLISVPKELNAPLVLRQQIAVFDVNGKSGRAVELP</sequence>
<dbReference type="Pfam" id="PF02678">
    <property type="entry name" value="Pirin"/>
    <property type="match status" value="1"/>
</dbReference>
<reference evidence="4" key="1">
    <citation type="submission" date="2017-11" db="EMBL/GenBank/DDBJ databases">
        <authorList>
            <person name="Zhu W."/>
        </authorList>
    </citation>
    <scope>NUCLEOTIDE SEQUENCE [LARGE SCALE GENOMIC DNA]</scope>
    <source>
        <strain evidence="4">160</strain>
    </source>
</reference>
<dbReference type="SUPFAM" id="SSF51182">
    <property type="entry name" value="RmlC-like cupins"/>
    <property type="match status" value="1"/>
</dbReference>
<dbReference type="EMBL" id="CP024848">
    <property type="protein sequence ID" value="AXI09939.1"/>
    <property type="molecule type" value="Genomic_DNA"/>
</dbReference>
<organism evidence="3 4">
    <name type="scientific">Oceanobacillus zhaokaii</name>
    <dbReference type="NCBI Taxonomy" id="2052660"/>
    <lineage>
        <taxon>Bacteria</taxon>
        <taxon>Bacillati</taxon>
        <taxon>Bacillota</taxon>
        <taxon>Bacilli</taxon>
        <taxon>Bacillales</taxon>
        <taxon>Bacillaceae</taxon>
        <taxon>Oceanobacillus</taxon>
    </lineage>
</organism>
<accession>A0A345PIV9</accession>
<dbReference type="AlphaFoldDB" id="A0A345PIV9"/>
<dbReference type="Gene3D" id="2.60.120.10">
    <property type="entry name" value="Jelly Rolls"/>
    <property type="match status" value="1"/>
</dbReference>
<keyword evidence="4" id="KW-1185">Reference proteome</keyword>
<dbReference type="KEGG" id="ocn:CUC15_13810"/>
<protein>
    <recommendedName>
        <fullName evidence="2">Pirin N-terminal domain-containing protein</fullName>
    </recommendedName>
</protein>